<dbReference type="Proteomes" id="UP000269226">
    <property type="component" value="Chromosome"/>
</dbReference>
<comment type="similarity">
    <text evidence="2">Belongs to the autoinducer-2 exporter (AI-2E) (TC 2.A.86) family.</text>
</comment>
<feature type="transmembrane region" description="Helical" evidence="8">
    <location>
        <begin position="258"/>
        <end position="277"/>
    </location>
</feature>
<evidence type="ECO:0000256" key="7">
    <source>
        <dbReference type="ARBA" id="ARBA00023136"/>
    </source>
</evidence>
<comment type="subcellular location">
    <subcellularLocation>
        <location evidence="1">Cell membrane</location>
        <topology evidence="1">Multi-pass membrane protein</topology>
    </subcellularLocation>
</comment>
<feature type="transmembrane region" description="Helical" evidence="8">
    <location>
        <begin position="234"/>
        <end position="251"/>
    </location>
</feature>
<dbReference type="PANTHER" id="PTHR21716:SF53">
    <property type="entry name" value="PERMEASE PERM-RELATED"/>
    <property type="match status" value="1"/>
</dbReference>
<feature type="transmembrane region" description="Helical" evidence="8">
    <location>
        <begin position="15"/>
        <end position="33"/>
    </location>
</feature>
<keyword evidence="3" id="KW-0813">Transport</keyword>
<protein>
    <submittedName>
        <fullName evidence="9">UPF0118 membrane protein YubA</fullName>
    </submittedName>
</protein>
<feature type="transmembrane region" description="Helical" evidence="8">
    <location>
        <begin position="164"/>
        <end position="193"/>
    </location>
</feature>
<keyword evidence="4" id="KW-1003">Cell membrane</keyword>
<evidence type="ECO:0000256" key="1">
    <source>
        <dbReference type="ARBA" id="ARBA00004651"/>
    </source>
</evidence>
<evidence type="ECO:0000256" key="3">
    <source>
        <dbReference type="ARBA" id="ARBA00022448"/>
    </source>
</evidence>
<evidence type="ECO:0000313" key="10">
    <source>
        <dbReference type="Proteomes" id="UP000269226"/>
    </source>
</evidence>
<dbReference type="GO" id="GO:0005886">
    <property type="term" value="C:plasma membrane"/>
    <property type="evidence" value="ECO:0007669"/>
    <property type="project" value="UniProtKB-SubCell"/>
</dbReference>
<dbReference type="Pfam" id="PF01594">
    <property type="entry name" value="AI-2E_transport"/>
    <property type="match status" value="1"/>
</dbReference>
<sequence>MKKETKWIQFLGGKGLIFTLVVFLLIGSTIFIFQQISFIFHPLQIIFKIMINPVIFALILYYLFNPLVNYLEHHGIKRTYSVSGIFIISIGLISLGIIALVPILEEQVKSLSSHFPKYVDNFTHSTIQFFKNSPVEEPIRLASTRIQTFTNAFFDRLGSYYTQALAGVSVVFSTLTTVALTMITAPFIAFFLLKDDHKFFESLLAIIPPRFREDSREIGKTINNQVGAYLKGQVIVSITVGFLTFLGFLLIQMPYTGTLSMITGFLAIIPYVGPIVAFIPSAIIAIISSLNLFIRLCVVWMIVQSLNGHFISPQVMGKNLVVHPLTIIVILLVMGDLLGIFGLLFGIPMYVLIKICITYLFKKFKQRYNNYYGEIAPYEKTDFSKKNYLDKQ</sequence>
<feature type="transmembrane region" description="Helical" evidence="8">
    <location>
        <begin position="45"/>
        <end position="64"/>
    </location>
</feature>
<dbReference type="AlphaFoldDB" id="A0A2Z5Y1Y4"/>
<dbReference type="InterPro" id="IPR002549">
    <property type="entry name" value="AI-2E-like"/>
</dbReference>
<name>A0A2Z5Y1Y4_9ENTE</name>
<feature type="transmembrane region" description="Helical" evidence="8">
    <location>
        <begin position="84"/>
        <end position="104"/>
    </location>
</feature>
<evidence type="ECO:0000256" key="5">
    <source>
        <dbReference type="ARBA" id="ARBA00022692"/>
    </source>
</evidence>
<evidence type="ECO:0000256" key="4">
    <source>
        <dbReference type="ARBA" id="ARBA00022475"/>
    </source>
</evidence>
<dbReference type="GeneID" id="57043318"/>
<reference evidence="9 10" key="1">
    <citation type="submission" date="2018-01" db="EMBL/GenBank/DDBJ databases">
        <title>Whole genome sequence of Melissococcus plutonius DAT561.</title>
        <authorList>
            <person name="Okumura K."/>
            <person name="Takamatsu D."/>
            <person name="Okura M."/>
        </authorList>
    </citation>
    <scope>NUCLEOTIDE SEQUENCE [LARGE SCALE GENOMIC DNA]</scope>
    <source>
        <strain evidence="9 10">DAT561</strain>
    </source>
</reference>
<dbReference type="PANTHER" id="PTHR21716">
    <property type="entry name" value="TRANSMEMBRANE PROTEIN"/>
    <property type="match status" value="1"/>
</dbReference>
<keyword evidence="6 8" id="KW-1133">Transmembrane helix</keyword>
<keyword evidence="5 8" id="KW-0812">Transmembrane</keyword>
<accession>A0A2Z5Y1Y4</accession>
<dbReference type="GO" id="GO:0055085">
    <property type="term" value="P:transmembrane transport"/>
    <property type="evidence" value="ECO:0007669"/>
    <property type="project" value="TreeGrafter"/>
</dbReference>
<feature type="transmembrane region" description="Helical" evidence="8">
    <location>
        <begin position="315"/>
        <end position="334"/>
    </location>
</feature>
<feature type="transmembrane region" description="Helical" evidence="8">
    <location>
        <begin position="340"/>
        <end position="361"/>
    </location>
</feature>
<evidence type="ECO:0000256" key="8">
    <source>
        <dbReference type="SAM" id="Phobius"/>
    </source>
</evidence>
<evidence type="ECO:0000313" key="9">
    <source>
        <dbReference type="EMBL" id="BBC60882.1"/>
    </source>
</evidence>
<evidence type="ECO:0000256" key="2">
    <source>
        <dbReference type="ARBA" id="ARBA00009773"/>
    </source>
</evidence>
<gene>
    <name evidence="9" type="ORF">DAT561_0765</name>
</gene>
<evidence type="ECO:0000256" key="6">
    <source>
        <dbReference type="ARBA" id="ARBA00022989"/>
    </source>
</evidence>
<proteinExistence type="inferred from homology"/>
<organism evidence="9 10">
    <name type="scientific">Melissococcus plutonius</name>
    <dbReference type="NCBI Taxonomy" id="33970"/>
    <lineage>
        <taxon>Bacteria</taxon>
        <taxon>Bacillati</taxon>
        <taxon>Bacillota</taxon>
        <taxon>Bacilli</taxon>
        <taxon>Lactobacillales</taxon>
        <taxon>Enterococcaceae</taxon>
        <taxon>Melissococcus</taxon>
    </lineage>
</organism>
<dbReference type="EMBL" id="AP018492">
    <property type="protein sequence ID" value="BBC60882.1"/>
    <property type="molecule type" value="Genomic_DNA"/>
</dbReference>
<dbReference type="RefSeq" id="WP_015694854.1">
    <property type="nucleotide sequence ID" value="NZ_AP018492.1"/>
</dbReference>
<keyword evidence="7 8" id="KW-0472">Membrane</keyword>